<reference evidence="2" key="3">
    <citation type="submission" date="2015-04" db="UniProtKB">
        <authorList>
            <consortium name="EnsemblPlants"/>
        </authorList>
    </citation>
    <scope>IDENTIFICATION</scope>
    <source>
        <strain evidence="2">cv. Jemalong A17</strain>
    </source>
</reference>
<dbReference type="EMBL" id="CM001218">
    <property type="protein sequence ID" value="KEH37898.1"/>
    <property type="molecule type" value="Genomic_DNA"/>
</dbReference>
<sequence length="71" mass="8082">MKKSCKSATQEHPKICEDFRKTKNEDSGDFTVGGILFPSSENIRETRVKEHNHVHRACTMSLQHGKRLPCA</sequence>
<dbReference type="Proteomes" id="UP000002051">
    <property type="component" value="Chromosome 2"/>
</dbReference>
<dbReference type="AlphaFoldDB" id="A0A072V986"/>
<name>A0A072V986_MEDTR</name>
<reference evidence="1 3" key="2">
    <citation type="journal article" date="2014" name="BMC Genomics">
        <title>An improved genome release (version Mt4.0) for the model legume Medicago truncatula.</title>
        <authorList>
            <person name="Tang H."/>
            <person name="Krishnakumar V."/>
            <person name="Bidwell S."/>
            <person name="Rosen B."/>
            <person name="Chan A."/>
            <person name="Zhou S."/>
            <person name="Gentzbittel L."/>
            <person name="Childs K.L."/>
            <person name="Yandell M."/>
            <person name="Gundlach H."/>
            <person name="Mayer K.F."/>
            <person name="Schwartz D.C."/>
            <person name="Town C.D."/>
        </authorList>
    </citation>
    <scope>GENOME REANNOTATION</scope>
    <source>
        <strain evidence="1">A17</strain>
        <strain evidence="2 3">cv. Jemalong A17</strain>
    </source>
</reference>
<proteinExistence type="predicted"/>
<protein>
    <submittedName>
        <fullName evidence="1 2">Uncharacterized protein</fullName>
    </submittedName>
</protein>
<evidence type="ECO:0000313" key="2">
    <source>
        <dbReference type="EnsemblPlants" id="KEH37898"/>
    </source>
</evidence>
<keyword evidence="3" id="KW-1185">Reference proteome</keyword>
<dbReference type="HOGENOM" id="CLU_2743771_0_0_1"/>
<evidence type="ECO:0000313" key="3">
    <source>
        <dbReference type="Proteomes" id="UP000002051"/>
    </source>
</evidence>
<organism evidence="1 3">
    <name type="scientific">Medicago truncatula</name>
    <name type="common">Barrel medic</name>
    <name type="synonym">Medicago tribuloides</name>
    <dbReference type="NCBI Taxonomy" id="3880"/>
    <lineage>
        <taxon>Eukaryota</taxon>
        <taxon>Viridiplantae</taxon>
        <taxon>Streptophyta</taxon>
        <taxon>Embryophyta</taxon>
        <taxon>Tracheophyta</taxon>
        <taxon>Spermatophyta</taxon>
        <taxon>Magnoliopsida</taxon>
        <taxon>eudicotyledons</taxon>
        <taxon>Gunneridae</taxon>
        <taxon>Pentapetalae</taxon>
        <taxon>rosids</taxon>
        <taxon>fabids</taxon>
        <taxon>Fabales</taxon>
        <taxon>Fabaceae</taxon>
        <taxon>Papilionoideae</taxon>
        <taxon>50 kb inversion clade</taxon>
        <taxon>NPAAA clade</taxon>
        <taxon>Hologalegina</taxon>
        <taxon>IRL clade</taxon>
        <taxon>Trifolieae</taxon>
        <taxon>Medicago</taxon>
    </lineage>
</organism>
<evidence type="ECO:0000313" key="1">
    <source>
        <dbReference type="EMBL" id="KEH37898.1"/>
    </source>
</evidence>
<dbReference type="EnsemblPlants" id="KEH37898">
    <property type="protein sequence ID" value="KEH37898"/>
    <property type="gene ID" value="MTR_2g450790"/>
</dbReference>
<reference evidence="1 3" key="1">
    <citation type="journal article" date="2011" name="Nature">
        <title>The Medicago genome provides insight into the evolution of rhizobial symbioses.</title>
        <authorList>
            <person name="Young N.D."/>
            <person name="Debelle F."/>
            <person name="Oldroyd G.E."/>
            <person name="Geurts R."/>
            <person name="Cannon S.B."/>
            <person name="Udvardi M.K."/>
            <person name="Benedito V.A."/>
            <person name="Mayer K.F."/>
            <person name="Gouzy J."/>
            <person name="Schoof H."/>
            <person name="Van de Peer Y."/>
            <person name="Proost S."/>
            <person name="Cook D.R."/>
            <person name="Meyers B.C."/>
            <person name="Spannagl M."/>
            <person name="Cheung F."/>
            <person name="De Mita S."/>
            <person name="Krishnakumar V."/>
            <person name="Gundlach H."/>
            <person name="Zhou S."/>
            <person name="Mudge J."/>
            <person name="Bharti A.K."/>
            <person name="Murray J.D."/>
            <person name="Naoumkina M.A."/>
            <person name="Rosen B."/>
            <person name="Silverstein K.A."/>
            <person name="Tang H."/>
            <person name="Rombauts S."/>
            <person name="Zhao P.X."/>
            <person name="Zhou P."/>
            <person name="Barbe V."/>
            <person name="Bardou P."/>
            <person name="Bechner M."/>
            <person name="Bellec A."/>
            <person name="Berger A."/>
            <person name="Berges H."/>
            <person name="Bidwell S."/>
            <person name="Bisseling T."/>
            <person name="Choisne N."/>
            <person name="Couloux A."/>
            <person name="Denny R."/>
            <person name="Deshpande S."/>
            <person name="Dai X."/>
            <person name="Doyle J.J."/>
            <person name="Dudez A.M."/>
            <person name="Farmer A.D."/>
            <person name="Fouteau S."/>
            <person name="Franken C."/>
            <person name="Gibelin C."/>
            <person name="Gish J."/>
            <person name="Goldstein S."/>
            <person name="Gonzalez A.J."/>
            <person name="Green P.J."/>
            <person name="Hallab A."/>
            <person name="Hartog M."/>
            <person name="Hua A."/>
            <person name="Humphray S.J."/>
            <person name="Jeong D.H."/>
            <person name="Jing Y."/>
            <person name="Jocker A."/>
            <person name="Kenton S.M."/>
            <person name="Kim D.J."/>
            <person name="Klee K."/>
            <person name="Lai H."/>
            <person name="Lang C."/>
            <person name="Lin S."/>
            <person name="Macmil S.L."/>
            <person name="Magdelenat G."/>
            <person name="Matthews L."/>
            <person name="McCorrison J."/>
            <person name="Monaghan E.L."/>
            <person name="Mun J.H."/>
            <person name="Najar F.Z."/>
            <person name="Nicholson C."/>
            <person name="Noirot C."/>
            <person name="O'Bleness M."/>
            <person name="Paule C.R."/>
            <person name="Poulain J."/>
            <person name="Prion F."/>
            <person name="Qin B."/>
            <person name="Qu C."/>
            <person name="Retzel E.F."/>
            <person name="Riddle C."/>
            <person name="Sallet E."/>
            <person name="Samain S."/>
            <person name="Samson N."/>
            <person name="Sanders I."/>
            <person name="Saurat O."/>
            <person name="Scarpelli C."/>
            <person name="Schiex T."/>
            <person name="Segurens B."/>
            <person name="Severin A.J."/>
            <person name="Sherrier D.J."/>
            <person name="Shi R."/>
            <person name="Sims S."/>
            <person name="Singer S.R."/>
            <person name="Sinharoy S."/>
            <person name="Sterck L."/>
            <person name="Viollet A."/>
            <person name="Wang B.B."/>
            <person name="Wang K."/>
            <person name="Wang M."/>
            <person name="Wang X."/>
            <person name="Warfsmann J."/>
            <person name="Weissenbach J."/>
            <person name="White D.D."/>
            <person name="White J.D."/>
            <person name="Wiley G.B."/>
            <person name="Wincker P."/>
            <person name="Xing Y."/>
            <person name="Yang L."/>
            <person name="Yao Z."/>
            <person name="Ying F."/>
            <person name="Zhai J."/>
            <person name="Zhou L."/>
            <person name="Zuber A."/>
            <person name="Denarie J."/>
            <person name="Dixon R.A."/>
            <person name="May G.D."/>
            <person name="Schwartz D.C."/>
            <person name="Rogers J."/>
            <person name="Quetier F."/>
            <person name="Town C.D."/>
            <person name="Roe B.A."/>
        </authorList>
    </citation>
    <scope>NUCLEOTIDE SEQUENCE [LARGE SCALE GENOMIC DNA]</scope>
    <source>
        <strain evidence="1">A17</strain>
        <strain evidence="2 3">cv. Jemalong A17</strain>
    </source>
</reference>
<gene>
    <name evidence="1" type="ordered locus">MTR_2g450790</name>
</gene>
<accession>A0A072V986</accession>